<dbReference type="OrthoDB" id="7863719at2"/>
<reference evidence="2 3" key="1">
    <citation type="submission" date="2017-03" db="EMBL/GenBank/DDBJ databases">
        <authorList>
            <person name="Afonso C.L."/>
            <person name="Miller P.J."/>
            <person name="Scott M.A."/>
            <person name="Spackman E."/>
            <person name="Goraichik I."/>
            <person name="Dimitrov K.M."/>
            <person name="Suarez D.L."/>
            <person name="Swayne D.E."/>
        </authorList>
    </citation>
    <scope>NUCLEOTIDE SEQUENCE [LARGE SCALE GENOMIC DNA]</scope>
    <source>
        <strain evidence="2 3">CECT 7066</strain>
    </source>
</reference>
<sequence length="118" mass="12483">MSMNEDDLTRALGALKEPASDDLMSRVLADAALEQGRRAPPQPSDLLLARVLRDARRAAAGRRRRDSWAWGGIAAACAVGIFLGIADPGGVVASVAPESYAMEDLSGVYAFQLAEVVE</sequence>
<dbReference type="Proteomes" id="UP000193870">
    <property type="component" value="Unassembled WGS sequence"/>
</dbReference>
<gene>
    <name evidence="2" type="ORF">PAM7066_02467</name>
</gene>
<dbReference type="STRING" id="315423.SAMN04488020_106232"/>
<keyword evidence="1" id="KW-0812">Transmembrane</keyword>
<keyword evidence="3" id="KW-1185">Reference proteome</keyword>
<proteinExistence type="predicted"/>
<organism evidence="2 3">
    <name type="scientific">Palleronia marisminoris</name>
    <dbReference type="NCBI Taxonomy" id="315423"/>
    <lineage>
        <taxon>Bacteria</taxon>
        <taxon>Pseudomonadati</taxon>
        <taxon>Pseudomonadota</taxon>
        <taxon>Alphaproteobacteria</taxon>
        <taxon>Rhodobacterales</taxon>
        <taxon>Roseobacteraceae</taxon>
        <taxon>Palleronia</taxon>
    </lineage>
</organism>
<feature type="transmembrane region" description="Helical" evidence="1">
    <location>
        <begin position="67"/>
        <end position="86"/>
    </location>
</feature>
<accession>A0A1Y5SZZ9</accession>
<evidence type="ECO:0000313" key="2">
    <source>
        <dbReference type="EMBL" id="SLN52617.1"/>
    </source>
</evidence>
<dbReference type="RefSeq" id="WP_085854446.1">
    <property type="nucleotide sequence ID" value="NZ_FWFV01000006.1"/>
</dbReference>
<keyword evidence="1" id="KW-1133">Transmembrane helix</keyword>
<protein>
    <submittedName>
        <fullName evidence="2">Uncharacterized protein</fullName>
    </submittedName>
</protein>
<dbReference type="EMBL" id="FWFV01000006">
    <property type="protein sequence ID" value="SLN52617.1"/>
    <property type="molecule type" value="Genomic_DNA"/>
</dbReference>
<evidence type="ECO:0000256" key="1">
    <source>
        <dbReference type="SAM" id="Phobius"/>
    </source>
</evidence>
<name>A0A1Y5SZZ9_9RHOB</name>
<evidence type="ECO:0000313" key="3">
    <source>
        <dbReference type="Proteomes" id="UP000193870"/>
    </source>
</evidence>
<dbReference type="AlphaFoldDB" id="A0A1Y5SZZ9"/>
<keyword evidence="1" id="KW-0472">Membrane</keyword>